<dbReference type="EMBL" id="HBIU01012835">
    <property type="protein sequence ID" value="CAE0627140.1"/>
    <property type="molecule type" value="Transcribed_RNA"/>
</dbReference>
<keyword evidence="1" id="KW-1133">Transmembrane helix</keyword>
<accession>A0A6V1P2L8</accession>
<keyword evidence="1" id="KW-0812">Transmembrane</keyword>
<keyword evidence="1" id="KW-0472">Membrane</keyword>
<evidence type="ECO:0000313" key="2">
    <source>
        <dbReference type="EMBL" id="CAE0627140.1"/>
    </source>
</evidence>
<sequence>MEVATTSDFIQLLEEEAAAIAENIEEVEVKYRDEQTDPPDLDLKFHYAWVMSKSHERSRRDFGIQLLNELLAAGRGGGGGGGGGGHRPFECHLALAQAHLLAHRPAQGRPHAEMALRIRPDDVAAQKLHFHLRERAQADKLRDVGLLAGGVALAAGVLGLAIGALARGGSSGGKGR</sequence>
<feature type="transmembrane region" description="Helical" evidence="1">
    <location>
        <begin position="144"/>
        <end position="166"/>
    </location>
</feature>
<evidence type="ECO:0000256" key="1">
    <source>
        <dbReference type="SAM" id="Phobius"/>
    </source>
</evidence>
<gene>
    <name evidence="2" type="ORF">HAKA00212_LOCUS5817</name>
</gene>
<dbReference type="AlphaFoldDB" id="A0A6V1P2L8"/>
<dbReference type="Gene3D" id="1.25.40.10">
    <property type="entry name" value="Tetratricopeptide repeat domain"/>
    <property type="match status" value="1"/>
</dbReference>
<dbReference type="SUPFAM" id="SSF48452">
    <property type="entry name" value="TPR-like"/>
    <property type="match status" value="1"/>
</dbReference>
<reference evidence="2" key="1">
    <citation type="submission" date="2021-01" db="EMBL/GenBank/DDBJ databases">
        <authorList>
            <person name="Corre E."/>
            <person name="Pelletier E."/>
            <person name="Niang G."/>
            <person name="Scheremetjew M."/>
            <person name="Finn R."/>
            <person name="Kale V."/>
            <person name="Holt S."/>
            <person name="Cochrane G."/>
            <person name="Meng A."/>
            <person name="Brown T."/>
            <person name="Cohen L."/>
        </authorList>
    </citation>
    <scope>NUCLEOTIDE SEQUENCE</scope>
    <source>
        <strain evidence="2">CCMP3107</strain>
    </source>
</reference>
<proteinExistence type="predicted"/>
<name>A0A6V1P2L8_HETAK</name>
<protein>
    <submittedName>
        <fullName evidence="2">Uncharacterized protein</fullName>
    </submittedName>
</protein>
<organism evidence="2">
    <name type="scientific">Heterosigma akashiwo</name>
    <name type="common">Chromophytic alga</name>
    <name type="synonym">Heterosigma carterae</name>
    <dbReference type="NCBI Taxonomy" id="2829"/>
    <lineage>
        <taxon>Eukaryota</taxon>
        <taxon>Sar</taxon>
        <taxon>Stramenopiles</taxon>
        <taxon>Ochrophyta</taxon>
        <taxon>Raphidophyceae</taxon>
        <taxon>Chattonellales</taxon>
        <taxon>Chattonellaceae</taxon>
        <taxon>Heterosigma</taxon>
    </lineage>
</organism>
<dbReference type="InterPro" id="IPR011990">
    <property type="entry name" value="TPR-like_helical_dom_sf"/>
</dbReference>